<dbReference type="RefSeq" id="WP_072891352.1">
    <property type="nucleotide sequence ID" value="NZ_FQVW01000037.1"/>
</dbReference>
<keyword evidence="1" id="KW-0472">Membrane</keyword>
<dbReference type="OrthoDB" id="8778565at2"/>
<dbReference type="Proteomes" id="UP000183988">
    <property type="component" value="Unassembled WGS sequence"/>
</dbReference>
<dbReference type="EMBL" id="FQVW01000037">
    <property type="protein sequence ID" value="SHG49929.1"/>
    <property type="molecule type" value="Genomic_DNA"/>
</dbReference>
<dbReference type="NCBIfam" id="TIGR03510">
    <property type="entry name" value="XapX"/>
    <property type="match status" value="1"/>
</dbReference>
<gene>
    <name evidence="2" type="ORF">SAMN05216225_103711</name>
</gene>
<evidence type="ECO:0000313" key="3">
    <source>
        <dbReference type="Proteomes" id="UP000183988"/>
    </source>
</evidence>
<reference evidence="2 3" key="1">
    <citation type="submission" date="2016-11" db="EMBL/GenBank/DDBJ databases">
        <authorList>
            <person name="Jaros S."/>
            <person name="Januszkiewicz K."/>
            <person name="Wedrychowicz H."/>
        </authorList>
    </citation>
    <scope>NUCLEOTIDE SEQUENCE [LARGE SCALE GENOMIC DNA]</scope>
    <source>
        <strain evidence="2 3">IBRC-M 10683</strain>
    </source>
</reference>
<keyword evidence="1" id="KW-1133">Transmembrane helix</keyword>
<evidence type="ECO:0000256" key="1">
    <source>
        <dbReference type="SAM" id="Phobius"/>
    </source>
</evidence>
<organism evidence="2 3">
    <name type="scientific">Ornithinibacillus halophilus</name>
    <dbReference type="NCBI Taxonomy" id="930117"/>
    <lineage>
        <taxon>Bacteria</taxon>
        <taxon>Bacillati</taxon>
        <taxon>Bacillota</taxon>
        <taxon>Bacilli</taxon>
        <taxon>Bacillales</taxon>
        <taxon>Bacillaceae</taxon>
        <taxon>Ornithinibacillus</taxon>
    </lineage>
</organism>
<proteinExistence type="predicted"/>
<keyword evidence="1" id="KW-0812">Transmembrane</keyword>
<dbReference type="AlphaFoldDB" id="A0A1M5KBQ5"/>
<sequence>MKLTVQTFLAGVVLGAIFSLLNLQIPAPPTLAGVMGVVGTFIGFVIIQRFSKVKNNRESS</sequence>
<feature type="transmembrane region" description="Helical" evidence="1">
    <location>
        <begin position="25"/>
        <end position="47"/>
    </location>
</feature>
<dbReference type="Pfam" id="PF07235">
    <property type="entry name" value="DUF1427"/>
    <property type="match status" value="1"/>
</dbReference>
<protein>
    <submittedName>
        <fullName evidence="2">PEP-CTERM protein-sorting domain-containing protein/XapX domain-containing protein</fullName>
    </submittedName>
</protein>
<accession>A0A1M5KBQ5</accession>
<name>A0A1M5KBQ5_9BACI</name>
<evidence type="ECO:0000313" key="2">
    <source>
        <dbReference type="EMBL" id="SHG49929.1"/>
    </source>
</evidence>
<dbReference type="STRING" id="930117.SAMN05216225_103711"/>
<dbReference type="InterPro" id="IPR020017">
    <property type="entry name" value="XapX_domain"/>
</dbReference>
<keyword evidence="3" id="KW-1185">Reference proteome</keyword>
<dbReference type="InterPro" id="IPR009872">
    <property type="entry name" value="DUF1427"/>
</dbReference>